<proteinExistence type="predicted"/>
<reference evidence="2 3" key="3">
    <citation type="submission" date="2017-10" db="EMBL/GenBank/DDBJ databases">
        <title>Extensive intraspecific genome diversity in a model arbuscular mycorrhizal fungus.</title>
        <authorList>
            <person name="Chen E.C.H."/>
            <person name="Morin E."/>
            <person name="Baudet D."/>
            <person name="Noel J."/>
            <person name="Ndikumana S."/>
            <person name="Charron P."/>
            <person name="St-Onge C."/>
            <person name="Giorgi J."/>
            <person name="Grigoriev I.V."/>
            <person name="Roux C."/>
            <person name="Martin F.M."/>
            <person name="Corradi N."/>
        </authorList>
    </citation>
    <scope>NUCLEOTIDE SEQUENCE [LARGE SCALE GENOMIC DNA]</scope>
    <source>
        <strain evidence="2 3">A1</strain>
    </source>
</reference>
<dbReference type="Proteomes" id="UP000232722">
    <property type="component" value="Unassembled WGS sequence"/>
</dbReference>
<organism evidence="2 3">
    <name type="scientific">Rhizophagus irregularis</name>
    <dbReference type="NCBI Taxonomy" id="588596"/>
    <lineage>
        <taxon>Eukaryota</taxon>
        <taxon>Fungi</taxon>
        <taxon>Fungi incertae sedis</taxon>
        <taxon>Mucoromycota</taxon>
        <taxon>Glomeromycotina</taxon>
        <taxon>Glomeromycetes</taxon>
        <taxon>Glomerales</taxon>
        <taxon>Glomeraceae</taxon>
        <taxon>Rhizophagus</taxon>
    </lineage>
</organism>
<reference evidence="1 4" key="2">
    <citation type="submission" date="2017-09" db="EMBL/GenBank/DDBJ databases">
        <title>Extensive intraspecific genome diversity in a model arbuscular mycorrhizal fungus.</title>
        <authorList>
            <person name="Chen E.C."/>
            <person name="Morin E."/>
            <person name="Beaudet D."/>
            <person name="Noel J."/>
            <person name="Ndikumana S."/>
            <person name="Charron P."/>
            <person name="St-Onge C."/>
            <person name="Giorgi J."/>
            <person name="Grigoriev I.V."/>
            <person name="Roux C."/>
            <person name="Martin F.M."/>
            <person name="Corradi N."/>
        </authorList>
    </citation>
    <scope>NUCLEOTIDE SEQUENCE [LARGE SCALE GENOMIC DNA]</scope>
    <source>
        <strain evidence="1 4">A5</strain>
    </source>
</reference>
<evidence type="ECO:0000313" key="4">
    <source>
        <dbReference type="Proteomes" id="UP000232722"/>
    </source>
</evidence>
<name>A0A2N0QWV1_9GLOM</name>
<dbReference type="EMBL" id="LLXJ01001362">
    <property type="protein sequence ID" value="PKC02572.1"/>
    <property type="molecule type" value="Genomic_DNA"/>
</dbReference>
<dbReference type="Proteomes" id="UP000232688">
    <property type="component" value="Unassembled WGS sequence"/>
</dbReference>
<dbReference type="AlphaFoldDB" id="A0A2N0QWV1"/>
<dbReference type="EMBL" id="LLXH01002535">
    <property type="protein sequence ID" value="PKC55542.1"/>
    <property type="molecule type" value="Genomic_DNA"/>
</dbReference>
<evidence type="ECO:0000313" key="1">
    <source>
        <dbReference type="EMBL" id="PKC02572.1"/>
    </source>
</evidence>
<sequence length="295" mass="33806">NVTITGVTIEGVDCTPYDKTSYDATKAKYNLRSNKQARVSADDSETFPPIDEDTDLYDDAVMSDGAVFKRIIQPDTDNHISEKQFSVKSYNPLNLLPSFNALTSPSLNIRGVFEHKIIDLINYMIDSDTHFLHICEIHKKDHKNQHTNENDFQQNNKNNTIFLTHQKFTHTPTNQIFTIIHNPDQHNKLSGNIIIISPTLYKSIGPVHAIPGRLIHYKDDNNIKSFTTDPEIIESIAIEHYKNISKITRTDKSYDPDVTLRQPWKDIYQPLTHIPTSEINKLNVPITLKELQDNI</sequence>
<comment type="caution">
    <text evidence="2">The sequence shown here is derived from an EMBL/GenBank/DDBJ whole genome shotgun (WGS) entry which is preliminary data.</text>
</comment>
<reference evidence="1 4" key="1">
    <citation type="submission" date="2016-04" db="EMBL/GenBank/DDBJ databases">
        <title>Genome analyses suggest a sexual origin of heterokaryosis in a supposedly ancient asexual fungus.</title>
        <authorList>
            <person name="Ropars J."/>
            <person name="Sedzielewska K."/>
            <person name="Noel J."/>
            <person name="Charron P."/>
            <person name="Farinelli L."/>
            <person name="Marton T."/>
            <person name="Kruger M."/>
            <person name="Pelin A."/>
            <person name="Brachmann A."/>
            <person name="Corradi N."/>
        </authorList>
    </citation>
    <scope>NUCLEOTIDE SEQUENCE [LARGE SCALE GENOMIC DNA]</scope>
    <source>
        <strain evidence="1 4">A5</strain>
    </source>
</reference>
<gene>
    <name evidence="2" type="ORF">RhiirA1_475421</name>
    <name evidence="1" type="ORF">RhiirA5_425059</name>
</gene>
<evidence type="ECO:0000313" key="3">
    <source>
        <dbReference type="Proteomes" id="UP000232688"/>
    </source>
</evidence>
<protein>
    <submittedName>
        <fullName evidence="2">Uncharacterized protein</fullName>
    </submittedName>
</protein>
<reference evidence="2 3" key="4">
    <citation type="submission" date="2017-10" db="EMBL/GenBank/DDBJ databases">
        <title>Genome analyses suggest a sexual origin of heterokaryosis in a supposedly ancient asexual fungus.</title>
        <authorList>
            <person name="Corradi N."/>
            <person name="Sedzielewska K."/>
            <person name="Noel J."/>
            <person name="Charron P."/>
            <person name="Farinelli L."/>
            <person name="Marton T."/>
            <person name="Kruger M."/>
            <person name="Pelin A."/>
            <person name="Brachmann A."/>
            <person name="Corradi N."/>
        </authorList>
    </citation>
    <scope>NUCLEOTIDE SEQUENCE [LARGE SCALE GENOMIC DNA]</scope>
    <source>
        <strain evidence="2 3">A1</strain>
    </source>
</reference>
<feature type="non-terminal residue" evidence="2">
    <location>
        <position position="1"/>
    </location>
</feature>
<dbReference type="VEuPathDB" id="FungiDB:FUN_023686"/>
<dbReference type="VEuPathDB" id="FungiDB:RhiirA1_475421"/>
<evidence type="ECO:0000313" key="2">
    <source>
        <dbReference type="EMBL" id="PKC55542.1"/>
    </source>
</evidence>
<accession>A0A2N0QWV1</accession>
<dbReference type="VEuPathDB" id="FungiDB:FUN_003189"/>